<evidence type="ECO:0000313" key="1">
    <source>
        <dbReference type="EMBL" id="EDU41354.1"/>
    </source>
</evidence>
<sequence>MSTARLFLHLQRLGCPLRTNFCFRYAFRESGVKCIGVGVVLSRKKIIVRF</sequence>
<reference evidence="2" key="1">
    <citation type="journal article" date="2013" name="G3 (Bethesda)">
        <title>Comparative genomics of a plant-pathogenic fungus, Pyrenophora tritici-repentis, reveals transduplication and the impact of repeat elements on pathogenicity and population divergence.</title>
        <authorList>
            <person name="Manning V.A."/>
            <person name="Pandelova I."/>
            <person name="Dhillon B."/>
            <person name="Wilhelm L.J."/>
            <person name="Goodwin S.B."/>
            <person name="Berlin A.M."/>
            <person name="Figueroa M."/>
            <person name="Freitag M."/>
            <person name="Hane J.K."/>
            <person name="Henrissat B."/>
            <person name="Holman W.H."/>
            <person name="Kodira C.D."/>
            <person name="Martin J."/>
            <person name="Oliver R.P."/>
            <person name="Robbertse B."/>
            <person name="Schackwitz W."/>
            <person name="Schwartz D.C."/>
            <person name="Spatafora J.W."/>
            <person name="Turgeon B.G."/>
            <person name="Yandava C."/>
            <person name="Young S."/>
            <person name="Zhou S."/>
            <person name="Zeng Q."/>
            <person name="Grigoriev I.V."/>
            <person name="Ma L.-J."/>
            <person name="Ciuffetti L.M."/>
        </authorList>
    </citation>
    <scope>NUCLEOTIDE SEQUENCE [LARGE SCALE GENOMIC DNA]</scope>
    <source>
        <strain evidence="2">Pt-1C-BFP</strain>
    </source>
</reference>
<name>B2VTF2_PYRTR</name>
<dbReference type="AlphaFoldDB" id="B2VTF2"/>
<dbReference type="InParanoid" id="B2VTF2"/>
<accession>B2VTF2</accession>
<dbReference type="HOGENOM" id="CLU_3125701_0_0_1"/>
<protein>
    <submittedName>
        <fullName evidence="1">Uncharacterized protein</fullName>
    </submittedName>
</protein>
<evidence type="ECO:0000313" key="2">
    <source>
        <dbReference type="Proteomes" id="UP000001471"/>
    </source>
</evidence>
<gene>
    <name evidence="1" type="ORF">PTRG_01916</name>
</gene>
<dbReference type="EMBL" id="DS231615">
    <property type="protein sequence ID" value="EDU41354.1"/>
    <property type="molecule type" value="Genomic_DNA"/>
</dbReference>
<proteinExistence type="predicted"/>
<organism evidence="1 2">
    <name type="scientific">Pyrenophora tritici-repentis (strain Pt-1C-BFP)</name>
    <name type="common">Wheat tan spot fungus</name>
    <name type="synonym">Drechslera tritici-repentis</name>
    <dbReference type="NCBI Taxonomy" id="426418"/>
    <lineage>
        <taxon>Eukaryota</taxon>
        <taxon>Fungi</taxon>
        <taxon>Dikarya</taxon>
        <taxon>Ascomycota</taxon>
        <taxon>Pezizomycotina</taxon>
        <taxon>Dothideomycetes</taxon>
        <taxon>Pleosporomycetidae</taxon>
        <taxon>Pleosporales</taxon>
        <taxon>Pleosporineae</taxon>
        <taxon>Pleosporaceae</taxon>
        <taxon>Pyrenophora</taxon>
    </lineage>
</organism>
<dbReference type="Proteomes" id="UP000001471">
    <property type="component" value="Unassembled WGS sequence"/>
</dbReference>